<accession>A0A1I7MIY2</accession>
<dbReference type="Pfam" id="PF00117">
    <property type="entry name" value="GATase"/>
    <property type="match status" value="1"/>
</dbReference>
<dbReference type="AlphaFoldDB" id="A0A1I7MIY2"/>
<evidence type="ECO:0000259" key="1">
    <source>
        <dbReference type="Pfam" id="PF00117"/>
    </source>
</evidence>
<dbReference type="GO" id="GO:0005829">
    <property type="term" value="C:cytosol"/>
    <property type="evidence" value="ECO:0007669"/>
    <property type="project" value="TreeGrafter"/>
</dbReference>
<dbReference type="EMBL" id="FPCG01000003">
    <property type="protein sequence ID" value="SFV21901.1"/>
    <property type="molecule type" value="Genomic_DNA"/>
</dbReference>
<dbReference type="Gene3D" id="3.40.50.880">
    <property type="match status" value="1"/>
</dbReference>
<feature type="domain" description="Glutamine amidotransferase" evidence="1">
    <location>
        <begin position="64"/>
        <end position="176"/>
    </location>
</feature>
<organism evidence="2 3">
    <name type="scientific">Micrococcus terreus</name>
    <dbReference type="NCBI Taxonomy" id="574650"/>
    <lineage>
        <taxon>Bacteria</taxon>
        <taxon>Bacillati</taxon>
        <taxon>Actinomycetota</taxon>
        <taxon>Actinomycetes</taxon>
        <taxon>Micrococcales</taxon>
        <taxon>Micrococcaceae</taxon>
        <taxon>Micrococcus</taxon>
    </lineage>
</organism>
<dbReference type="PANTHER" id="PTHR42695">
    <property type="entry name" value="GLUTAMINE AMIDOTRANSFERASE YLR126C-RELATED"/>
    <property type="match status" value="1"/>
</dbReference>
<keyword evidence="2" id="KW-0808">Transferase</keyword>
<dbReference type="SUPFAM" id="SSF52317">
    <property type="entry name" value="Class I glutamine amidotransferase-like"/>
    <property type="match status" value="1"/>
</dbReference>
<gene>
    <name evidence="2" type="ORF">SAMN04487966_103102</name>
</gene>
<dbReference type="Proteomes" id="UP000198881">
    <property type="component" value="Unassembled WGS sequence"/>
</dbReference>
<dbReference type="STRING" id="574650.SAMN04487966_103102"/>
<dbReference type="RefSeq" id="WP_091695642.1">
    <property type="nucleotide sequence ID" value="NZ_FPCG01000003.1"/>
</dbReference>
<keyword evidence="3" id="KW-1185">Reference proteome</keyword>
<dbReference type="InterPro" id="IPR017926">
    <property type="entry name" value="GATASE"/>
</dbReference>
<evidence type="ECO:0000313" key="2">
    <source>
        <dbReference type="EMBL" id="SFV21901.1"/>
    </source>
</evidence>
<protein>
    <submittedName>
        <fullName evidence="2">GMP synthase-Glutamine amidotransferase</fullName>
    </submittedName>
</protein>
<dbReference type="GO" id="GO:0016740">
    <property type="term" value="F:transferase activity"/>
    <property type="evidence" value="ECO:0007669"/>
    <property type="project" value="UniProtKB-KW"/>
</dbReference>
<dbReference type="CDD" id="cd01741">
    <property type="entry name" value="GATase1_1"/>
    <property type="match status" value="1"/>
</dbReference>
<dbReference type="PANTHER" id="PTHR42695:SF5">
    <property type="entry name" value="GLUTAMINE AMIDOTRANSFERASE YLR126C-RELATED"/>
    <property type="match status" value="1"/>
</dbReference>
<reference evidence="2 3" key="1">
    <citation type="submission" date="2016-10" db="EMBL/GenBank/DDBJ databases">
        <authorList>
            <person name="de Groot N.N."/>
        </authorList>
    </citation>
    <scope>NUCLEOTIDE SEQUENCE [LARGE SCALE GENOMIC DNA]</scope>
    <source>
        <strain evidence="2 3">CGMCC 1.7054</strain>
    </source>
</reference>
<evidence type="ECO:0000313" key="3">
    <source>
        <dbReference type="Proteomes" id="UP000198881"/>
    </source>
</evidence>
<proteinExistence type="predicted"/>
<sequence>MIVIEHEAQVPVGEYGAWLPPHTVLRPSQGDPLPDRAQEPLVVLGGTMNAVADAEHPWLAPVRDLMADAVDREIPVLGICLGAQMLAVATGGDVVVGDPAGLELGVTDIQLTEAAAKDPLFSGMPERFQALSAHSDGFRRLPEHAQLLAESDRYWQAFRAGTCAWGVQFHPEVDRETFRWWARNDIGQHADPSEENLERILREADERWDAMAQTSRLLAERFGRIAAGTA</sequence>
<name>A0A1I7MIY2_9MICC</name>
<dbReference type="InterPro" id="IPR044992">
    <property type="entry name" value="ChyE-like"/>
</dbReference>
<dbReference type="OrthoDB" id="5196541at2"/>
<dbReference type="InterPro" id="IPR029062">
    <property type="entry name" value="Class_I_gatase-like"/>
</dbReference>
<keyword evidence="2" id="KW-0315">Glutamine amidotransferase</keyword>
<dbReference type="PROSITE" id="PS51273">
    <property type="entry name" value="GATASE_TYPE_1"/>
    <property type="match status" value="1"/>
</dbReference>